<dbReference type="AlphaFoldDB" id="A0A177B5Y2"/>
<evidence type="ECO:0000256" key="1">
    <source>
        <dbReference type="SAM" id="Phobius"/>
    </source>
</evidence>
<keyword evidence="1" id="KW-0812">Transmembrane</keyword>
<reference evidence="2 3" key="1">
    <citation type="submission" date="2016-04" db="EMBL/GenBank/DDBJ databases">
        <title>The genome of Intoshia linei affirms orthonectids as highly simplified spiralians.</title>
        <authorList>
            <person name="Mikhailov K.V."/>
            <person name="Slusarev G.S."/>
            <person name="Nikitin M.A."/>
            <person name="Logacheva M.D."/>
            <person name="Penin A."/>
            <person name="Aleoshin V."/>
            <person name="Panchin Y.V."/>
        </authorList>
    </citation>
    <scope>NUCLEOTIDE SEQUENCE [LARGE SCALE GENOMIC DNA]</scope>
    <source>
        <strain evidence="2">Intl2013</strain>
        <tissue evidence="2">Whole animal</tissue>
    </source>
</reference>
<feature type="transmembrane region" description="Helical" evidence="1">
    <location>
        <begin position="93"/>
        <end position="114"/>
    </location>
</feature>
<organism evidence="2 3">
    <name type="scientific">Intoshia linei</name>
    <dbReference type="NCBI Taxonomy" id="1819745"/>
    <lineage>
        <taxon>Eukaryota</taxon>
        <taxon>Metazoa</taxon>
        <taxon>Spiralia</taxon>
        <taxon>Lophotrochozoa</taxon>
        <taxon>Mesozoa</taxon>
        <taxon>Orthonectida</taxon>
        <taxon>Rhopaluridae</taxon>
        <taxon>Intoshia</taxon>
    </lineage>
</organism>
<keyword evidence="1" id="KW-1133">Transmembrane helix</keyword>
<evidence type="ECO:0000313" key="3">
    <source>
        <dbReference type="Proteomes" id="UP000078046"/>
    </source>
</evidence>
<keyword evidence="1" id="KW-0472">Membrane</keyword>
<protein>
    <submittedName>
        <fullName evidence="2">Uncharacterized protein</fullName>
    </submittedName>
</protein>
<gene>
    <name evidence="2" type="ORF">A3Q56_02524</name>
</gene>
<dbReference type="EMBL" id="LWCA01000242">
    <property type="protein sequence ID" value="OAF69689.1"/>
    <property type="molecule type" value="Genomic_DNA"/>
</dbReference>
<comment type="caution">
    <text evidence="2">The sequence shown here is derived from an EMBL/GenBank/DDBJ whole genome shotgun (WGS) entry which is preliminary data.</text>
</comment>
<proteinExistence type="predicted"/>
<evidence type="ECO:0000313" key="2">
    <source>
        <dbReference type="EMBL" id="OAF69689.1"/>
    </source>
</evidence>
<accession>A0A177B5Y2</accession>
<dbReference type="Proteomes" id="UP000078046">
    <property type="component" value="Unassembled WGS sequence"/>
</dbReference>
<name>A0A177B5Y2_9BILA</name>
<sequence>MKSNEASTLNKLDYTFCKGTKLEFCQNFRQKCTKTRICIILIGIISRVGFSEISKIYDFTQVYELITPYNSAINVEEGIALKNAGICCYSVEFIHVMIDILCAVLVGYLVKFNLNSCQKKFKSKANCDVSDYFKKESTIDNDYLVDISIALYYNSAGIPRKCD</sequence>
<keyword evidence="3" id="KW-1185">Reference proteome</keyword>